<keyword evidence="7 11" id="KW-0648">Protein biosynthesis</keyword>
<feature type="domain" description="Asn/Gln amidotransferase" evidence="12">
    <location>
        <begin position="326"/>
        <end position="473"/>
    </location>
</feature>
<dbReference type="InterPro" id="IPR017958">
    <property type="entry name" value="Gln-tRNA_amidoTrfase_suB_CS"/>
</dbReference>
<dbReference type="NCBIfam" id="TIGR00133">
    <property type="entry name" value="gatB"/>
    <property type="match status" value="1"/>
</dbReference>
<evidence type="ECO:0000256" key="3">
    <source>
        <dbReference type="ARBA" id="ARBA00016923"/>
    </source>
</evidence>
<dbReference type="InterPro" id="IPR018027">
    <property type="entry name" value="Asn/Gln_amidotransferase"/>
</dbReference>
<evidence type="ECO:0000256" key="10">
    <source>
        <dbReference type="ARBA" id="ARBA00047913"/>
    </source>
</evidence>
<dbReference type="InterPro" id="IPR006075">
    <property type="entry name" value="Asn/Gln-tRNA_Trfase_suB/E_cat"/>
</dbReference>
<evidence type="ECO:0000256" key="2">
    <source>
        <dbReference type="ARBA" id="ARBA00011123"/>
    </source>
</evidence>
<dbReference type="GO" id="GO:0050567">
    <property type="term" value="F:glutaminyl-tRNA synthase (glutamine-hydrolyzing) activity"/>
    <property type="evidence" value="ECO:0007669"/>
    <property type="project" value="UniProtKB-UniRule"/>
</dbReference>
<dbReference type="GO" id="GO:0006412">
    <property type="term" value="P:translation"/>
    <property type="evidence" value="ECO:0007669"/>
    <property type="project" value="UniProtKB-UniRule"/>
</dbReference>
<dbReference type="Gene3D" id="1.10.10.410">
    <property type="match status" value="1"/>
</dbReference>
<keyword evidence="13" id="KW-0808">Transferase</keyword>
<dbReference type="InterPro" id="IPR042114">
    <property type="entry name" value="GatB_C_1"/>
</dbReference>
<dbReference type="SMART" id="SM00845">
    <property type="entry name" value="GatB_Yqey"/>
    <property type="match status" value="1"/>
</dbReference>
<dbReference type="GO" id="GO:0016740">
    <property type="term" value="F:transferase activity"/>
    <property type="evidence" value="ECO:0007669"/>
    <property type="project" value="UniProtKB-KW"/>
</dbReference>
<dbReference type="HAMAP" id="MF_00121">
    <property type="entry name" value="GatB"/>
    <property type="match status" value="1"/>
</dbReference>
<dbReference type="SUPFAM" id="SSF55931">
    <property type="entry name" value="Glutamine synthetase/guanido kinase"/>
    <property type="match status" value="1"/>
</dbReference>
<dbReference type="GO" id="GO:0070681">
    <property type="term" value="P:glutaminyl-tRNAGln biosynthesis via transamidation"/>
    <property type="evidence" value="ECO:0007669"/>
    <property type="project" value="TreeGrafter"/>
</dbReference>
<evidence type="ECO:0000256" key="5">
    <source>
        <dbReference type="ARBA" id="ARBA00022741"/>
    </source>
</evidence>
<accession>A0A1T4L5F7</accession>
<proteinExistence type="inferred from homology"/>
<dbReference type="NCBIfam" id="NF004011">
    <property type="entry name" value="PRK05477.1-1"/>
    <property type="match status" value="1"/>
</dbReference>
<evidence type="ECO:0000259" key="12">
    <source>
        <dbReference type="SMART" id="SM00845"/>
    </source>
</evidence>
<dbReference type="InterPro" id="IPR017959">
    <property type="entry name" value="Asn/Gln-tRNA_amidoTrfase_suB/E"/>
</dbReference>
<dbReference type="InterPro" id="IPR004413">
    <property type="entry name" value="GatB"/>
</dbReference>
<dbReference type="GO" id="GO:0005524">
    <property type="term" value="F:ATP binding"/>
    <property type="evidence" value="ECO:0007669"/>
    <property type="project" value="UniProtKB-KW"/>
</dbReference>
<dbReference type="Pfam" id="PF02637">
    <property type="entry name" value="GatB_Yqey"/>
    <property type="match status" value="1"/>
</dbReference>
<evidence type="ECO:0000256" key="1">
    <source>
        <dbReference type="ARBA" id="ARBA00005306"/>
    </source>
</evidence>
<keyword evidence="14" id="KW-1185">Reference proteome</keyword>
<evidence type="ECO:0000256" key="8">
    <source>
        <dbReference type="ARBA" id="ARBA00024799"/>
    </source>
</evidence>
<dbReference type="OrthoDB" id="9804078at2"/>
<comment type="catalytic activity">
    <reaction evidence="10 11">
        <text>L-glutamyl-tRNA(Gln) + L-glutamine + ATP + H2O = L-glutaminyl-tRNA(Gln) + L-glutamate + ADP + phosphate + H(+)</text>
        <dbReference type="Rhea" id="RHEA:17521"/>
        <dbReference type="Rhea" id="RHEA-COMP:9681"/>
        <dbReference type="Rhea" id="RHEA-COMP:9684"/>
        <dbReference type="ChEBI" id="CHEBI:15377"/>
        <dbReference type="ChEBI" id="CHEBI:15378"/>
        <dbReference type="ChEBI" id="CHEBI:29985"/>
        <dbReference type="ChEBI" id="CHEBI:30616"/>
        <dbReference type="ChEBI" id="CHEBI:43474"/>
        <dbReference type="ChEBI" id="CHEBI:58359"/>
        <dbReference type="ChEBI" id="CHEBI:78520"/>
        <dbReference type="ChEBI" id="CHEBI:78521"/>
        <dbReference type="ChEBI" id="CHEBI:456216"/>
    </reaction>
</comment>
<dbReference type="PROSITE" id="PS01234">
    <property type="entry name" value="GATB"/>
    <property type="match status" value="1"/>
</dbReference>
<evidence type="ECO:0000256" key="9">
    <source>
        <dbReference type="ARBA" id="ARBA00047380"/>
    </source>
</evidence>
<comment type="function">
    <text evidence="8 11">Allows the formation of correctly charged Asn-tRNA(Asn) or Gln-tRNA(Gln) through the transamidation of misacylated Asp-tRNA(Asn) or Glu-tRNA(Gln) in organisms which lack either or both of asparaginyl-tRNA or glutaminyl-tRNA synthetases. The reaction takes place in the presence of glutamine and ATP through an activated phospho-Asp-tRNA(Asn) or phospho-Glu-tRNA(Gln).</text>
</comment>
<dbReference type="PANTHER" id="PTHR11659">
    <property type="entry name" value="GLUTAMYL-TRNA GLN AMIDOTRANSFERASE SUBUNIT B MITOCHONDRIAL AND PROKARYOTIC PET112-RELATED"/>
    <property type="match status" value="1"/>
</dbReference>
<organism evidence="13 14">
    <name type="scientific">Pilibacter termitis</name>
    <dbReference type="NCBI Taxonomy" id="263852"/>
    <lineage>
        <taxon>Bacteria</taxon>
        <taxon>Bacillati</taxon>
        <taxon>Bacillota</taxon>
        <taxon>Bacilli</taxon>
        <taxon>Lactobacillales</taxon>
        <taxon>Enterococcaceae</taxon>
        <taxon>Pilibacter</taxon>
    </lineage>
</organism>
<evidence type="ECO:0000256" key="11">
    <source>
        <dbReference type="HAMAP-Rule" id="MF_00121"/>
    </source>
</evidence>
<comment type="subunit">
    <text evidence="2 11">Heterotrimer of A, B and C subunits.</text>
</comment>
<comment type="catalytic activity">
    <reaction evidence="9 11">
        <text>L-aspartyl-tRNA(Asn) + L-glutamine + ATP + H2O = L-asparaginyl-tRNA(Asn) + L-glutamate + ADP + phosphate + 2 H(+)</text>
        <dbReference type="Rhea" id="RHEA:14513"/>
        <dbReference type="Rhea" id="RHEA-COMP:9674"/>
        <dbReference type="Rhea" id="RHEA-COMP:9677"/>
        <dbReference type="ChEBI" id="CHEBI:15377"/>
        <dbReference type="ChEBI" id="CHEBI:15378"/>
        <dbReference type="ChEBI" id="CHEBI:29985"/>
        <dbReference type="ChEBI" id="CHEBI:30616"/>
        <dbReference type="ChEBI" id="CHEBI:43474"/>
        <dbReference type="ChEBI" id="CHEBI:58359"/>
        <dbReference type="ChEBI" id="CHEBI:78515"/>
        <dbReference type="ChEBI" id="CHEBI:78516"/>
        <dbReference type="ChEBI" id="CHEBI:456216"/>
    </reaction>
</comment>
<keyword evidence="5 11" id="KW-0547">Nucleotide-binding</keyword>
<dbReference type="PANTHER" id="PTHR11659:SF0">
    <property type="entry name" value="GLUTAMYL-TRNA(GLN) AMIDOTRANSFERASE SUBUNIT B, MITOCHONDRIAL"/>
    <property type="match status" value="1"/>
</dbReference>
<dbReference type="Pfam" id="PF02934">
    <property type="entry name" value="GatB_N"/>
    <property type="match status" value="1"/>
</dbReference>
<dbReference type="NCBIfam" id="NF004012">
    <property type="entry name" value="PRK05477.1-2"/>
    <property type="match status" value="1"/>
</dbReference>
<dbReference type="EC" id="6.3.5.-" evidence="11"/>
<protein>
    <recommendedName>
        <fullName evidence="3 11">Aspartyl/glutamyl-tRNA(Asn/Gln) amidotransferase subunit B</fullName>
        <shortName evidence="11">Asp/Glu-ADT subunit B</shortName>
        <ecNumber evidence="11">6.3.5.-</ecNumber>
    </recommendedName>
</protein>
<evidence type="ECO:0000313" key="13">
    <source>
        <dbReference type="EMBL" id="SJZ49962.1"/>
    </source>
</evidence>
<dbReference type="RefSeq" id="WP_078806509.1">
    <property type="nucleotide sequence ID" value="NZ_FUXI01000004.1"/>
</dbReference>
<dbReference type="InterPro" id="IPR014746">
    <property type="entry name" value="Gln_synth/guanido_kin_cat_dom"/>
</dbReference>
<comment type="similarity">
    <text evidence="1 11">Belongs to the GatB/GatE family. GatB subfamily.</text>
</comment>
<evidence type="ECO:0000313" key="14">
    <source>
        <dbReference type="Proteomes" id="UP000190328"/>
    </source>
</evidence>
<dbReference type="InterPro" id="IPR023168">
    <property type="entry name" value="GatB_Yqey_C_2"/>
</dbReference>
<evidence type="ECO:0000256" key="4">
    <source>
        <dbReference type="ARBA" id="ARBA00022598"/>
    </source>
</evidence>
<dbReference type="InterPro" id="IPR003789">
    <property type="entry name" value="Asn/Gln_tRNA_amidoTrase-B-like"/>
</dbReference>
<dbReference type="Proteomes" id="UP000190328">
    <property type="component" value="Unassembled WGS sequence"/>
</dbReference>
<dbReference type="FunFam" id="1.10.150.380:FF:000001">
    <property type="entry name" value="Aspartyl/glutamyl-tRNA(Asn/Gln) amidotransferase subunit B"/>
    <property type="match status" value="1"/>
</dbReference>
<dbReference type="STRING" id="263852.SAMN02745116_00553"/>
<dbReference type="NCBIfam" id="NF004014">
    <property type="entry name" value="PRK05477.1-4"/>
    <property type="match status" value="1"/>
</dbReference>
<dbReference type="Gene3D" id="1.10.150.380">
    <property type="entry name" value="GatB domain, N-terminal subdomain"/>
    <property type="match status" value="1"/>
</dbReference>
<evidence type="ECO:0000256" key="7">
    <source>
        <dbReference type="ARBA" id="ARBA00022917"/>
    </source>
</evidence>
<dbReference type="FunFam" id="1.10.10.410:FF:000001">
    <property type="entry name" value="Aspartyl/glutamyl-tRNA(Asn/Gln) amidotransferase subunit B"/>
    <property type="match status" value="1"/>
</dbReference>
<dbReference type="GO" id="GO:0050566">
    <property type="term" value="F:asparaginyl-tRNA synthase (glutamine-hydrolyzing) activity"/>
    <property type="evidence" value="ECO:0007669"/>
    <property type="project" value="RHEA"/>
</dbReference>
<dbReference type="EMBL" id="FUXI01000004">
    <property type="protein sequence ID" value="SJZ49962.1"/>
    <property type="molecule type" value="Genomic_DNA"/>
</dbReference>
<dbReference type="AlphaFoldDB" id="A0A1T4L5F7"/>
<reference evidence="13 14" key="1">
    <citation type="submission" date="2017-02" db="EMBL/GenBank/DDBJ databases">
        <authorList>
            <person name="Peterson S.W."/>
        </authorList>
    </citation>
    <scope>NUCLEOTIDE SEQUENCE [LARGE SCALE GENOMIC DNA]</scope>
    <source>
        <strain evidence="13 14">ATCC BAA-1030</strain>
    </source>
</reference>
<dbReference type="SUPFAM" id="SSF89095">
    <property type="entry name" value="GatB/YqeY motif"/>
    <property type="match status" value="1"/>
</dbReference>
<keyword evidence="4 11" id="KW-0436">Ligase</keyword>
<sequence length="476" mass="53852">MNFETIIGLEVHVELKTESKAYSPTPAHFGADPNTNTNVIDWGYPGVLPVMNKRAMEFGMRAALALNMEISKATHFDRKNYFYPDNPKAYQISQFDEPIGHDGWIEIEVEGKTKKIRIERAHLEEDAGKNTHADDGYSYVDLNRQGVPLIEIVSEADMRSPEEAYAYLEALKQVILFTGISDVKMEEGSMRVDANISLRPYGQEEFGVKTELKNLNSFNYVKKGLEYEQARQEKILLSGGEIRQETRRYNEVDGTTILMRVKEGSSDYRYFPEPDIPRFEISDRWIEEVRESLPEMPQARKNRYTKELGLPDYDAMVLTQTVEMSDFFDKAVKLGADAKQVSNWLMGETSQYMNAEKLTLPELKLTPENLAGMLGLIEDGTISSKMAKKVFLELAKNGGDAKKVVEEKGLIQISDPAKLLPIINEILDNNPQSVEDFKGGRDRATKALMGQIMKATKGQANPSVVTKLLIEELNKR</sequence>
<name>A0A1T4L5F7_9ENTE</name>
<evidence type="ECO:0000256" key="6">
    <source>
        <dbReference type="ARBA" id="ARBA00022840"/>
    </source>
</evidence>
<gene>
    <name evidence="11" type="primary">gatB</name>
    <name evidence="13" type="ORF">SAMN02745116_00553</name>
</gene>
<keyword evidence="6 11" id="KW-0067">ATP-binding</keyword>